<evidence type="ECO:0000313" key="2">
    <source>
        <dbReference type="EMBL" id="GAA2726509.1"/>
    </source>
</evidence>
<proteinExistence type="predicted"/>
<feature type="region of interest" description="Disordered" evidence="1">
    <location>
        <begin position="1"/>
        <end position="35"/>
    </location>
</feature>
<reference evidence="2 3" key="1">
    <citation type="journal article" date="2019" name="Int. J. Syst. Evol. Microbiol.">
        <title>The Global Catalogue of Microorganisms (GCM) 10K type strain sequencing project: providing services to taxonomists for standard genome sequencing and annotation.</title>
        <authorList>
            <consortium name="The Broad Institute Genomics Platform"/>
            <consortium name="The Broad Institute Genome Sequencing Center for Infectious Disease"/>
            <person name="Wu L."/>
            <person name="Ma J."/>
        </authorList>
    </citation>
    <scope>NUCLEOTIDE SEQUENCE [LARGE SCALE GENOMIC DNA]</scope>
    <source>
        <strain evidence="2 3">JCM 8201</strain>
    </source>
</reference>
<name>A0ABN3UCA5_9ACTN</name>
<feature type="compositionally biased region" description="Basic residues" evidence="1">
    <location>
        <begin position="1"/>
        <end position="11"/>
    </location>
</feature>
<evidence type="ECO:0000313" key="3">
    <source>
        <dbReference type="Proteomes" id="UP001501842"/>
    </source>
</evidence>
<comment type="caution">
    <text evidence="2">The sequence shown here is derived from an EMBL/GenBank/DDBJ whole genome shotgun (WGS) entry which is preliminary data.</text>
</comment>
<keyword evidence="3" id="KW-1185">Reference proteome</keyword>
<organism evidence="2 3">
    <name type="scientific">Actinocorallia aurantiaca</name>
    <dbReference type="NCBI Taxonomy" id="46204"/>
    <lineage>
        <taxon>Bacteria</taxon>
        <taxon>Bacillati</taxon>
        <taxon>Actinomycetota</taxon>
        <taxon>Actinomycetes</taxon>
        <taxon>Streptosporangiales</taxon>
        <taxon>Thermomonosporaceae</taxon>
        <taxon>Actinocorallia</taxon>
    </lineage>
</organism>
<protein>
    <submittedName>
        <fullName evidence="2">Uncharacterized protein</fullName>
    </submittedName>
</protein>
<accession>A0ABN3UCA5</accession>
<evidence type="ECO:0000256" key="1">
    <source>
        <dbReference type="SAM" id="MobiDB-lite"/>
    </source>
</evidence>
<gene>
    <name evidence="2" type="ORF">GCM10010439_29280</name>
</gene>
<dbReference type="EMBL" id="BAAATZ010000009">
    <property type="protein sequence ID" value="GAA2726509.1"/>
    <property type="molecule type" value="Genomic_DNA"/>
</dbReference>
<dbReference type="Proteomes" id="UP001501842">
    <property type="component" value="Unassembled WGS sequence"/>
</dbReference>
<sequence length="96" mass="10787">MHPGHRLRQGSRRAGFEDPELQRGIADERANGDHPVNLYMPTEHREMFIHRLVRRAGSLVGTRLDPMAAVLDLVGHRKGHFVVMTAEGSGLWGVRV</sequence>